<evidence type="ECO:0000256" key="3">
    <source>
        <dbReference type="ARBA" id="ARBA00010565"/>
    </source>
</evidence>
<evidence type="ECO:0000259" key="11">
    <source>
        <dbReference type="Pfam" id="PF05916"/>
    </source>
</evidence>
<evidence type="ECO:0000256" key="5">
    <source>
        <dbReference type="ARBA" id="ARBA00022792"/>
    </source>
</evidence>
<comment type="similarity">
    <text evidence="3">Belongs to the GINS2/PSF2 family.</text>
</comment>
<proteinExistence type="inferred from homology"/>
<reference evidence="14" key="1">
    <citation type="submission" date="2017-02" db="UniProtKB">
        <authorList>
            <consortium name="WormBaseParasite"/>
        </authorList>
    </citation>
    <scope>IDENTIFICATION</scope>
</reference>
<dbReference type="Proteomes" id="UP000038045">
    <property type="component" value="Unplaced"/>
</dbReference>
<organism evidence="13 14">
    <name type="scientific">Parastrongyloides trichosuri</name>
    <name type="common">Possum-specific nematode worm</name>
    <dbReference type="NCBI Taxonomy" id="131310"/>
    <lineage>
        <taxon>Eukaryota</taxon>
        <taxon>Metazoa</taxon>
        <taxon>Ecdysozoa</taxon>
        <taxon>Nematoda</taxon>
        <taxon>Chromadorea</taxon>
        <taxon>Rhabditida</taxon>
        <taxon>Tylenchina</taxon>
        <taxon>Panagrolaimomorpha</taxon>
        <taxon>Strongyloidoidea</taxon>
        <taxon>Strongyloididae</taxon>
        <taxon>Parastrongyloides</taxon>
    </lineage>
</organism>
<evidence type="ECO:0000256" key="4">
    <source>
        <dbReference type="ARBA" id="ARBA00022705"/>
    </source>
</evidence>
<dbReference type="GO" id="GO:0000811">
    <property type="term" value="C:GINS complex"/>
    <property type="evidence" value="ECO:0007669"/>
    <property type="project" value="TreeGrafter"/>
</dbReference>
<dbReference type="PANTHER" id="PTHR12772:SF0">
    <property type="entry name" value="DNA REPLICATION COMPLEX GINS PROTEIN PSF2"/>
    <property type="match status" value="1"/>
</dbReference>
<feature type="domain" description="GINS subunit" evidence="11">
    <location>
        <begin position="65"/>
        <end position="165"/>
    </location>
</feature>
<accession>A0A0N4ZKQ5</accession>
<evidence type="ECO:0000256" key="8">
    <source>
        <dbReference type="ARBA" id="ARBA00023136"/>
    </source>
</evidence>
<evidence type="ECO:0000256" key="10">
    <source>
        <dbReference type="ARBA" id="ARBA00030871"/>
    </source>
</evidence>
<evidence type="ECO:0000256" key="6">
    <source>
        <dbReference type="ARBA" id="ARBA00022946"/>
    </source>
</evidence>
<dbReference type="Gene3D" id="3.40.5.50">
    <property type="match status" value="1"/>
</dbReference>
<dbReference type="CDD" id="cd11712">
    <property type="entry name" value="GINS_A_psf2"/>
    <property type="match status" value="1"/>
</dbReference>
<keyword evidence="9" id="KW-0539">Nucleus</keyword>
<dbReference type="Gene3D" id="1.20.58.1020">
    <property type="match status" value="1"/>
</dbReference>
<dbReference type="SUPFAM" id="SSF160059">
    <property type="entry name" value="PriA/YqbF domain"/>
    <property type="match status" value="1"/>
</dbReference>
<keyword evidence="5" id="KW-0999">Mitochondrion inner membrane</keyword>
<dbReference type="InterPro" id="IPR036224">
    <property type="entry name" value="GINS_bundle-like_dom_sf"/>
</dbReference>
<keyword evidence="8" id="KW-0472">Membrane</keyword>
<dbReference type="GO" id="GO:0006260">
    <property type="term" value="P:DNA replication"/>
    <property type="evidence" value="ECO:0007669"/>
    <property type="project" value="UniProtKB-KW"/>
</dbReference>
<dbReference type="GO" id="GO:0000727">
    <property type="term" value="P:double-strand break repair via break-induced replication"/>
    <property type="evidence" value="ECO:0007669"/>
    <property type="project" value="TreeGrafter"/>
</dbReference>
<evidence type="ECO:0000313" key="14">
    <source>
        <dbReference type="WBParaSite" id="PTRK_0000868900.1"/>
    </source>
</evidence>
<dbReference type="InterPro" id="IPR036418">
    <property type="entry name" value="Cyt_c_oxidase_su6a_sf"/>
</dbReference>
<keyword evidence="4" id="KW-0235">DNA replication</keyword>
<dbReference type="CDD" id="cd21694">
    <property type="entry name" value="GINS_B_Psf2"/>
    <property type="match status" value="1"/>
</dbReference>
<name>A0A0N4ZKQ5_PARTI</name>
<sequence length="299" mass="34906">MGIEDCQYIVEQSLINFIPNFNTSEEEFCSSGVIKFTAGLPIEIPIWMAIMLKSRHKGSVVCPEWLNQRSLEQFINEEKEQFTFAPIPENLFSIALLLINKFKDDIEDVDIIKTLLQDLWDKRLWKMRTSLAKYFLQEDTYHVRINNITLFETCYIGPIISAGSKTLDDIKMSTSRLLTLAPKSVSRTSVRNSGINYSSWNFNNYKKTLLGPMQPAKGVKDTYRKMFFIASVPCIALTMYVAWRDHQKHHAQERKEYVPYEYLNVRKKAFPFRDGNHTLFHNPSEQYVPGVGYEKERHH</sequence>
<dbReference type="Gene3D" id="4.10.95.10">
    <property type="entry name" value="Cytochrome c oxidase, subunit VIa"/>
    <property type="match status" value="1"/>
</dbReference>
<dbReference type="InterPro" id="IPR001349">
    <property type="entry name" value="Cyt_c_oxidase_su6a"/>
</dbReference>
<evidence type="ECO:0000256" key="2">
    <source>
        <dbReference type="ARBA" id="ARBA00004273"/>
    </source>
</evidence>
<dbReference type="WBParaSite" id="PTRK_0000868900.1">
    <property type="protein sequence ID" value="PTRK_0000868900.1"/>
    <property type="gene ID" value="PTRK_0000868900"/>
</dbReference>
<dbReference type="InterPro" id="IPR056784">
    <property type="entry name" value="PSF2_N"/>
</dbReference>
<evidence type="ECO:0000313" key="13">
    <source>
        <dbReference type="Proteomes" id="UP000038045"/>
    </source>
</evidence>
<evidence type="ECO:0000256" key="7">
    <source>
        <dbReference type="ARBA" id="ARBA00023128"/>
    </source>
</evidence>
<protein>
    <recommendedName>
        <fullName evidence="10">GINS complex subunit 2</fullName>
    </recommendedName>
</protein>
<dbReference type="Pfam" id="PF02046">
    <property type="entry name" value="COX6A"/>
    <property type="match status" value="1"/>
</dbReference>
<evidence type="ECO:0000259" key="12">
    <source>
        <dbReference type="Pfam" id="PF25005"/>
    </source>
</evidence>
<dbReference type="Pfam" id="PF05916">
    <property type="entry name" value="Sld5"/>
    <property type="match status" value="1"/>
</dbReference>
<dbReference type="Pfam" id="PF25005">
    <property type="entry name" value="PSF2_N"/>
    <property type="match status" value="1"/>
</dbReference>
<feature type="domain" description="DNA replication complex GINS protein PSF2 N-terminal" evidence="12">
    <location>
        <begin position="4"/>
        <end position="61"/>
    </location>
</feature>
<dbReference type="InterPro" id="IPR021151">
    <property type="entry name" value="GINS_A"/>
</dbReference>
<keyword evidence="6" id="KW-0809">Transit peptide</keyword>
<evidence type="ECO:0000256" key="9">
    <source>
        <dbReference type="ARBA" id="ARBA00023242"/>
    </source>
</evidence>
<dbReference type="SUPFAM" id="SSF81411">
    <property type="entry name" value="Mitochondrial cytochrome c oxidase subunit VIa"/>
    <property type="match status" value="1"/>
</dbReference>
<keyword evidence="7" id="KW-0496">Mitochondrion</keyword>
<dbReference type="PANTHER" id="PTHR12772">
    <property type="entry name" value="DNA REPLICATION COMPLEX GINS PROTEIN PSF2"/>
    <property type="match status" value="1"/>
</dbReference>
<dbReference type="STRING" id="131310.A0A0N4ZKQ5"/>
<dbReference type="SUPFAM" id="SSF158573">
    <property type="entry name" value="GINS helical bundle-like"/>
    <property type="match status" value="1"/>
</dbReference>
<dbReference type="GO" id="GO:0005743">
    <property type="term" value="C:mitochondrial inner membrane"/>
    <property type="evidence" value="ECO:0007669"/>
    <property type="project" value="UniProtKB-SubCell"/>
</dbReference>
<keyword evidence="13" id="KW-1185">Reference proteome</keyword>
<evidence type="ECO:0000256" key="1">
    <source>
        <dbReference type="ARBA" id="ARBA00004123"/>
    </source>
</evidence>
<comment type="subcellular location">
    <subcellularLocation>
        <location evidence="2">Mitochondrion inner membrane</location>
    </subcellularLocation>
    <subcellularLocation>
        <location evidence="1">Nucleus</location>
    </subcellularLocation>
</comment>
<dbReference type="AlphaFoldDB" id="A0A0N4ZKQ5"/>
<dbReference type="InterPro" id="IPR007257">
    <property type="entry name" value="GINS_Psf2"/>
</dbReference>